<evidence type="ECO:0000313" key="2">
    <source>
        <dbReference type="Proteomes" id="UP000006729"/>
    </source>
</evidence>
<reference evidence="1 2" key="1">
    <citation type="journal article" date="2006" name="Science">
        <title>The genome of black cottonwood, Populus trichocarpa (Torr. &amp; Gray).</title>
        <authorList>
            <person name="Tuskan G.A."/>
            <person name="Difazio S."/>
            <person name="Jansson S."/>
            <person name="Bohlmann J."/>
            <person name="Grigoriev I."/>
            <person name="Hellsten U."/>
            <person name="Putnam N."/>
            <person name="Ralph S."/>
            <person name="Rombauts S."/>
            <person name="Salamov A."/>
            <person name="Schein J."/>
            <person name="Sterck L."/>
            <person name="Aerts A."/>
            <person name="Bhalerao R.R."/>
            <person name="Bhalerao R.P."/>
            <person name="Blaudez D."/>
            <person name="Boerjan W."/>
            <person name="Brun A."/>
            <person name="Brunner A."/>
            <person name="Busov V."/>
            <person name="Campbell M."/>
            <person name="Carlson J."/>
            <person name="Chalot M."/>
            <person name="Chapman J."/>
            <person name="Chen G.L."/>
            <person name="Cooper D."/>
            <person name="Coutinho P.M."/>
            <person name="Couturier J."/>
            <person name="Covert S."/>
            <person name="Cronk Q."/>
            <person name="Cunningham R."/>
            <person name="Davis J."/>
            <person name="Degroeve S."/>
            <person name="Dejardin A."/>
            <person name="Depamphilis C."/>
            <person name="Detter J."/>
            <person name="Dirks B."/>
            <person name="Dubchak I."/>
            <person name="Duplessis S."/>
            <person name="Ehlting J."/>
            <person name="Ellis B."/>
            <person name="Gendler K."/>
            <person name="Goodstein D."/>
            <person name="Gribskov M."/>
            <person name="Grimwood J."/>
            <person name="Groover A."/>
            <person name="Gunter L."/>
            <person name="Hamberger B."/>
            <person name="Heinze B."/>
            <person name="Helariutta Y."/>
            <person name="Henrissat B."/>
            <person name="Holligan D."/>
            <person name="Holt R."/>
            <person name="Huang W."/>
            <person name="Islam-Faridi N."/>
            <person name="Jones S."/>
            <person name="Jones-Rhoades M."/>
            <person name="Jorgensen R."/>
            <person name="Joshi C."/>
            <person name="Kangasjarvi J."/>
            <person name="Karlsson J."/>
            <person name="Kelleher C."/>
            <person name="Kirkpatrick R."/>
            <person name="Kirst M."/>
            <person name="Kohler A."/>
            <person name="Kalluri U."/>
            <person name="Larimer F."/>
            <person name="Leebens-Mack J."/>
            <person name="Leple J.C."/>
            <person name="Locascio P."/>
            <person name="Lou Y."/>
            <person name="Lucas S."/>
            <person name="Martin F."/>
            <person name="Montanini B."/>
            <person name="Napoli C."/>
            <person name="Nelson D.R."/>
            <person name="Nelson C."/>
            <person name="Nieminen K."/>
            <person name="Nilsson O."/>
            <person name="Pereda V."/>
            <person name="Peter G."/>
            <person name="Philippe R."/>
            <person name="Pilate G."/>
            <person name="Poliakov A."/>
            <person name="Razumovskaya J."/>
            <person name="Richardson P."/>
            <person name="Rinaldi C."/>
            <person name="Ritland K."/>
            <person name="Rouze P."/>
            <person name="Ryaboy D."/>
            <person name="Schmutz J."/>
            <person name="Schrader J."/>
            <person name="Segerman B."/>
            <person name="Shin H."/>
            <person name="Siddiqui A."/>
            <person name="Sterky F."/>
            <person name="Terry A."/>
            <person name="Tsai C.J."/>
            <person name="Uberbacher E."/>
            <person name="Unneberg P."/>
            <person name="Vahala J."/>
            <person name="Wall K."/>
            <person name="Wessler S."/>
            <person name="Yang G."/>
            <person name="Yin T."/>
            <person name="Douglas C."/>
            <person name="Marra M."/>
            <person name="Sandberg G."/>
            <person name="Van de Peer Y."/>
            <person name="Rokhsar D."/>
        </authorList>
    </citation>
    <scope>NUCLEOTIDE SEQUENCE [LARGE SCALE GENOMIC DNA]</scope>
    <source>
        <strain evidence="2">cv. Nisqually</strain>
    </source>
</reference>
<dbReference type="InParanoid" id="A0A3N7G193"/>
<name>A0A3N7G193_POPTR</name>
<protein>
    <submittedName>
        <fullName evidence="1">Uncharacterized protein</fullName>
    </submittedName>
</protein>
<organism evidence="1 2">
    <name type="scientific">Populus trichocarpa</name>
    <name type="common">Western balsam poplar</name>
    <name type="synonym">Populus balsamifera subsp. trichocarpa</name>
    <dbReference type="NCBI Taxonomy" id="3694"/>
    <lineage>
        <taxon>Eukaryota</taxon>
        <taxon>Viridiplantae</taxon>
        <taxon>Streptophyta</taxon>
        <taxon>Embryophyta</taxon>
        <taxon>Tracheophyta</taxon>
        <taxon>Spermatophyta</taxon>
        <taxon>Magnoliopsida</taxon>
        <taxon>eudicotyledons</taxon>
        <taxon>Gunneridae</taxon>
        <taxon>Pentapetalae</taxon>
        <taxon>rosids</taxon>
        <taxon>fabids</taxon>
        <taxon>Malpighiales</taxon>
        <taxon>Salicaceae</taxon>
        <taxon>Saliceae</taxon>
        <taxon>Populus</taxon>
    </lineage>
</organism>
<dbReference type="PROSITE" id="PS51257">
    <property type="entry name" value="PROKAR_LIPOPROTEIN"/>
    <property type="match status" value="1"/>
</dbReference>
<evidence type="ECO:0000313" key="1">
    <source>
        <dbReference type="EMBL" id="RQP00573.1"/>
    </source>
</evidence>
<gene>
    <name evidence="1" type="ORF">POPTR_015G040350</name>
</gene>
<sequence length="90" mass="9923">MEVARSRKEPEKLAGQTAIQTLLGCESHSGVLRQIINSKVKLCRANVKAPSCEQNNSSEVWKAGNLLLLLEASKTASCLKLMSFYLLVFQ</sequence>
<dbReference type="Proteomes" id="UP000006729">
    <property type="component" value="Chromosome 15"/>
</dbReference>
<proteinExistence type="predicted"/>
<accession>A0A3N7G193</accession>
<keyword evidence="2" id="KW-1185">Reference proteome</keyword>
<dbReference type="EMBL" id="CM009304">
    <property type="protein sequence ID" value="RQP00573.1"/>
    <property type="molecule type" value="Genomic_DNA"/>
</dbReference>
<dbReference type="AlphaFoldDB" id="A0A3N7G193"/>